<evidence type="ECO:0000256" key="5">
    <source>
        <dbReference type="ARBA" id="ARBA00022691"/>
    </source>
</evidence>
<comment type="catalytic activity">
    <reaction evidence="8 9">
        <text>(8S)-8-amino-7-oxononanoate + S-adenosyl-L-methionine = S-adenosyl-4-methylsulfanyl-2-oxobutanoate + (7R,8S)-7,8-diammoniononanoate</text>
        <dbReference type="Rhea" id="RHEA:16861"/>
        <dbReference type="ChEBI" id="CHEBI:16490"/>
        <dbReference type="ChEBI" id="CHEBI:59789"/>
        <dbReference type="ChEBI" id="CHEBI:149468"/>
        <dbReference type="ChEBI" id="CHEBI:149469"/>
        <dbReference type="EC" id="2.6.1.62"/>
    </reaction>
</comment>
<evidence type="ECO:0000256" key="9">
    <source>
        <dbReference type="HAMAP-Rule" id="MF_00834"/>
    </source>
</evidence>
<protein>
    <recommendedName>
        <fullName evidence="9">Adenosylmethionine-8-amino-7-oxononanoate aminotransferase</fullName>
        <ecNumber evidence="9">2.6.1.62</ecNumber>
    </recommendedName>
    <alternativeName>
        <fullName evidence="9">7,8-diamino-pelargonic acid aminotransferase</fullName>
        <shortName evidence="9">DAPA AT</shortName>
        <shortName evidence="9">DAPA aminotransferase</shortName>
    </alternativeName>
    <alternativeName>
        <fullName evidence="9">7,8-diaminononanoate synthase</fullName>
        <shortName evidence="9">DANS</shortName>
    </alternativeName>
    <alternativeName>
        <fullName evidence="9">Diaminopelargonic acid synthase</fullName>
    </alternativeName>
</protein>
<dbReference type="HAMAP" id="MF_00834">
    <property type="entry name" value="BioA"/>
    <property type="match status" value="1"/>
</dbReference>
<dbReference type="CDD" id="cd00610">
    <property type="entry name" value="OAT_like"/>
    <property type="match status" value="1"/>
</dbReference>
<dbReference type="Pfam" id="PF00202">
    <property type="entry name" value="Aminotran_3"/>
    <property type="match status" value="1"/>
</dbReference>
<organism evidence="10 11">
    <name type="scientific">SAR86 cluster bacterium</name>
    <dbReference type="NCBI Taxonomy" id="2030880"/>
    <lineage>
        <taxon>Bacteria</taxon>
        <taxon>Pseudomonadati</taxon>
        <taxon>Pseudomonadota</taxon>
        <taxon>Gammaproteobacteria</taxon>
        <taxon>SAR86 cluster</taxon>
    </lineage>
</organism>
<dbReference type="Proteomes" id="UP000228987">
    <property type="component" value="Unassembled WGS sequence"/>
</dbReference>
<comment type="subunit">
    <text evidence="9">Homodimer.</text>
</comment>
<dbReference type="Gene3D" id="3.40.640.10">
    <property type="entry name" value="Type I PLP-dependent aspartate aminotransferase-like (Major domain)"/>
    <property type="match status" value="1"/>
</dbReference>
<sequence length="430" mass="47528">MIDTEFDKNHIWHPYTSMQTPLPVYPVVKAEGVYIQLEDGRRLIDGMASWWSMIHGYNRPELNKAVCGQLENMAHVMFGGLTHEPAIELAKLLISITPPSLQKIFISDSGSVAVEVAIKMAKQFWINQGKQTKSKILSLRGAYHGDTFTAMSVCDPVTGMHHLFKDSMPLNYFAEKPACRFGDLCSEKDISSIKSLLQSHQDKIAAIILEPIVQATGGMWFYSADYLTRVRTLCDEYDVLLIADEIATGFGRTGKLFACEHANIAPDILCLGKALTGGYMSLAATLCTEKVSAGISKDGGVFMHGPTFMGNPLACATAIASIKLLLESPWQETVKSIEQQLLTELKVCLESTTVSDVRVLGAIGVVEMKDAVDLKMAQAFFVSKGVWIRPFGKLLYIMPPYIIKKEELSKLTQVIIEFTELEELNTDSKS</sequence>
<evidence type="ECO:0000256" key="8">
    <source>
        <dbReference type="ARBA" id="ARBA00048449"/>
    </source>
</evidence>
<dbReference type="NCBIfam" id="NF004624">
    <property type="entry name" value="PRK05964.1"/>
    <property type="match status" value="1"/>
</dbReference>
<dbReference type="GO" id="GO:0004015">
    <property type="term" value="F:adenosylmethionine-8-amino-7-oxononanoate transaminase activity"/>
    <property type="evidence" value="ECO:0007669"/>
    <property type="project" value="UniProtKB-UniRule"/>
</dbReference>
<dbReference type="AlphaFoldDB" id="A0A2A5CJR0"/>
<evidence type="ECO:0000256" key="1">
    <source>
        <dbReference type="ARBA" id="ARBA00001933"/>
    </source>
</evidence>
<keyword evidence="6 9" id="KW-0093">Biotin biosynthesis</keyword>
<evidence type="ECO:0000256" key="4">
    <source>
        <dbReference type="ARBA" id="ARBA00022679"/>
    </source>
</evidence>
<comment type="cofactor">
    <cofactor evidence="1 9">
        <name>pyridoxal 5'-phosphate</name>
        <dbReference type="ChEBI" id="CHEBI:597326"/>
    </cofactor>
</comment>
<keyword evidence="3 9" id="KW-0032">Aminotransferase</keyword>
<dbReference type="GO" id="GO:0009102">
    <property type="term" value="P:biotin biosynthetic process"/>
    <property type="evidence" value="ECO:0007669"/>
    <property type="project" value="UniProtKB-UniRule"/>
</dbReference>
<dbReference type="PANTHER" id="PTHR42684:SF17">
    <property type="entry name" value="ADENOSYLMETHIONINE-8-AMINO-7-OXONONANOATE AMINOTRANSFERASE"/>
    <property type="match status" value="1"/>
</dbReference>
<comment type="subcellular location">
    <subcellularLocation>
        <location evidence="9">Cytoplasm</location>
    </subcellularLocation>
</comment>
<proteinExistence type="inferred from homology"/>
<dbReference type="InterPro" id="IPR015424">
    <property type="entry name" value="PyrdxlP-dep_Trfase"/>
</dbReference>
<dbReference type="SUPFAM" id="SSF53383">
    <property type="entry name" value="PLP-dependent transferases"/>
    <property type="match status" value="1"/>
</dbReference>
<dbReference type="GO" id="GO:0005737">
    <property type="term" value="C:cytoplasm"/>
    <property type="evidence" value="ECO:0007669"/>
    <property type="project" value="UniProtKB-SubCell"/>
</dbReference>
<dbReference type="GO" id="GO:0030170">
    <property type="term" value="F:pyridoxal phosphate binding"/>
    <property type="evidence" value="ECO:0007669"/>
    <property type="project" value="UniProtKB-UniRule"/>
</dbReference>
<keyword evidence="9" id="KW-0963">Cytoplasm</keyword>
<dbReference type="FunFam" id="3.40.640.10:FF:000041">
    <property type="entry name" value="Adenosylmethionine-8-amino-7-oxononanoate aminotransferase"/>
    <property type="match status" value="1"/>
</dbReference>
<feature type="binding site" evidence="9">
    <location>
        <position position="143"/>
    </location>
    <ligand>
        <name>substrate</name>
    </ligand>
</feature>
<comment type="caution">
    <text evidence="10">The sequence shown here is derived from an EMBL/GenBank/DDBJ whole genome shotgun (WGS) entry which is preliminary data.</text>
</comment>
<dbReference type="InterPro" id="IPR005814">
    <property type="entry name" value="Aminotrans_3"/>
</dbReference>
<gene>
    <name evidence="9" type="primary">bioA</name>
    <name evidence="10" type="ORF">COA71_02505</name>
</gene>
<comment type="function">
    <text evidence="9">Catalyzes the transfer of the alpha-amino group from S-adenosyl-L-methionine (SAM) to 7-keto-8-aminopelargonic acid (KAPA) to form 7,8-diaminopelargonic acid (DAPA). It is the only aminotransferase known to utilize SAM as an amino donor.</text>
</comment>
<dbReference type="PANTHER" id="PTHR42684">
    <property type="entry name" value="ADENOSYLMETHIONINE-8-AMINO-7-OXONONANOATE AMINOTRANSFERASE"/>
    <property type="match status" value="1"/>
</dbReference>
<feature type="modified residue" description="N6-(pyridoxal phosphate)lysine" evidence="9">
    <location>
        <position position="273"/>
    </location>
</feature>
<dbReference type="EMBL" id="NVWI01000001">
    <property type="protein sequence ID" value="PCJ43758.1"/>
    <property type="molecule type" value="Genomic_DNA"/>
</dbReference>
<feature type="binding site" evidence="9">
    <location>
        <position position="389"/>
    </location>
    <ligand>
        <name>substrate</name>
    </ligand>
</feature>
<dbReference type="InterPro" id="IPR049704">
    <property type="entry name" value="Aminotrans_3_PPA_site"/>
</dbReference>
<dbReference type="Gene3D" id="3.90.1150.10">
    <property type="entry name" value="Aspartate Aminotransferase, domain 1"/>
    <property type="match status" value="1"/>
</dbReference>
<dbReference type="EC" id="2.6.1.62" evidence="9"/>
<evidence type="ECO:0000256" key="7">
    <source>
        <dbReference type="ARBA" id="ARBA00022898"/>
    </source>
</evidence>
<feature type="binding site" evidence="9">
    <location>
        <position position="305"/>
    </location>
    <ligand>
        <name>substrate</name>
    </ligand>
</feature>
<feature type="binding site" evidence="9">
    <location>
        <position position="50"/>
    </location>
    <ligand>
        <name>substrate</name>
    </ligand>
</feature>
<comment type="similarity">
    <text evidence="9">Belongs to the class-III pyridoxal-phosphate-dependent aminotransferase family. BioA subfamily.</text>
</comment>
<dbReference type="InterPro" id="IPR015421">
    <property type="entry name" value="PyrdxlP-dep_Trfase_major"/>
</dbReference>
<accession>A0A2A5CJR0</accession>
<name>A0A2A5CJR0_9GAMM</name>
<evidence type="ECO:0000256" key="6">
    <source>
        <dbReference type="ARBA" id="ARBA00022756"/>
    </source>
</evidence>
<dbReference type="NCBIfam" id="NF005940">
    <property type="entry name" value="PRK07986.1"/>
    <property type="match status" value="1"/>
</dbReference>
<feature type="binding site" evidence="9">
    <location>
        <begin position="110"/>
        <end position="111"/>
    </location>
    <ligand>
        <name>pyridoxal 5'-phosphate</name>
        <dbReference type="ChEBI" id="CHEBI:597326"/>
    </ligand>
</feature>
<evidence type="ECO:0000313" key="10">
    <source>
        <dbReference type="EMBL" id="PCJ43758.1"/>
    </source>
</evidence>
<evidence type="ECO:0000256" key="2">
    <source>
        <dbReference type="ARBA" id="ARBA00005063"/>
    </source>
</evidence>
<keyword evidence="4 9" id="KW-0808">Transferase</keyword>
<reference evidence="11" key="1">
    <citation type="submission" date="2017-08" db="EMBL/GenBank/DDBJ databases">
        <title>A dynamic microbial community with high functional redundancy inhabits the cold, oxic subseafloor aquifer.</title>
        <authorList>
            <person name="Tully B.J."/>
            <person name="Wheat C.G."/>
            <person name="Glazer B.T."/>
            <person name="Huber J.A."/>
        </authorList>
    </citation>
    <scope>NUCLEOTIDE SEQUENCE [LARGE SCALE GENOMIC DNA]</scope>
</reference>
<feature type="binding site" evidence="9">
    <location>
        <position position="273"/>
    </location>
    <ligand>
        <name>substrate</name>
    </ligand>
</feature>
<dbReference type="InterPro" id="IPR005815">
    <property type="entry name" value="BioA"/>
</dbReference>
<dbReference type="PROSITE" id="PS00600">
    <property type="entry name" value="AA_TRANSFER_CLASS_3"/>
    <property type="match status" value="1"/>
</dbReference>
<feature type="binding site" evidence="9">
    <location>
        <position position="244"/>
    </location>
    <ligand>
        <name>pyridoxal 5'-phosphate</name>
        <dbReference type="ChEBI" id="CHEBI:597326"/>
    </ligand>
</feature>
<evidence type="ECO:0000256" key="3">
    <source>
        <dbReference type="ARBA" id="ARBA00022576"/>
    </source>
</evidence>
<dbReference type="InterPro" id="IPR015422">
    <property type="entry name" value="PyrdxlP-dep_Trfase_small"/>
</dbReference>
<feature type="site" description="Participates in the substrate recognition with KAPA and in a stacking interaction with the adenine ring of SAM" evidence="9">
    <location>
        <position position="15"/>
    </location>
</feature>
<feature type="binding site" evidence="9">
    <location>
        <begin position="306"/>
        <end position="307"/>
    </location>
    <ligand>
        <name>pyridoxal 5'-phosphate</name>
        <dbReference type="ChEBI" id="CHEBI:597326"/>
    </ligand>
</feature>
<dbReference type="UniPathway" id="UPA00078">
    <property type="reaction ID" value="UER00160"/>
</dbReference>
<dbReference type="NCBIfam" id="TIGR00508">
    <property type="entry name" value="bioA"/>
    <property type="match status" value="1"/>
</dbReference>
<keyword evidence="7 9" id="KW-0663">Pyridoxal phosphate</keyword>
<evidence type="ECO:0000313" key="11">
    <source>
        <dbReference type="Proteomes" id="UP000228987"/>
    </source>
</evidence>
<keyword evidence="5 9" id="KW-0949">S-adenosyl-L-methionine</keyword>
<comment type="pathway">
    <text evidence="2 9">Cofactor biosynthesis; biotin biosynthesis; 7,8-diaminononanoate from 8-amino-7-oxononanoate (SAM route): step 1/1.</text>
</comment>